<dbReference type="AlphaFoldDB" id="A0AAQ3NZK8"/>
<evidence type="ECO:0000313" key="2">
    <source>
        <dbReference type="Proteomes" id="UP001374535"/>
    </source>
</evidence>
<sequence length="105" mass="11841">MVLVPSAWLSELETKVIMLSPLCAKSPTQSSQALEKIIEASPDIILTSSPYFFMIFFILVKGREWSPVLPDIPPHSNPEYAPACFIDTLSCSISLKFQCYIHHFH</sequence>
<evidence type="ECO:0000313" key="1">
    <source>
        <dbReference type="EMBL" id="WVZ17213.1"/>
    </source>
</evidence>
<dbReference type="Proteomes" id="UP001374535">
    <property type="component" value="Chromosome 3"/>
</dbReference>
<reference evidence="1 2" key="1">
    <citation type="journal article" date="2023" name="Life. Sci Alliance">
        <title>Evolutionary insights into 3D genome organization and epigenetic landscape of Vigna mungo.</title>
        <authorList>
            <person name="Junaid A."/>
            <person name="Singh B."/>
            <person name="Bhatia S."/>
        </authorList>
    </citation>
    <scope>NUCLEOTIDE SEQUENCE [LARGE SCALE GENOMIC DNA]</scope>
    <source>
        <strain evidence="1">Urdbean</strain>
    </source>
</reference>
<gene>
    <name evidence="1" type="ORF">V8G54_010195</name>
</gene>
<keyword evidence="2" id="KW-1185">Reference proteome</keyword>
<proteinExistence type="predicted"/>
<organism evidence="1 2">
    <name type="scientific">Vigna mungo</name>
    <name type="common">Black gram</name>
    <name type="synonym">Phaseolus mungo</name>
    <dbReference type="NCBI Taxonomy" id="3915"/>
    <lineage>
        <taxon>Eukaryota</taxon>
        <taxon>Viridiplantae</taxon>
        <taxon>Streptophyta</taxon>
        <taxon>Embryophyta</taxon>
        <taxon>Tracheophyta</taxon>
        <taxon>Spermatophyta</taxon>
        <taxon>Magnoliopsida</taxon>
        <taxon>eudicotyledons</taxon>
        <taxon>Gunneridae</taxon>
        <taxon>Pentapetalae</taxon>
        <taxon>rosids</taxon>
        <taxon>fabids</taxon>
        <taxon>Fabales</taxon>
        <taxon>Fabaceae</taxon>
        <taxon>Papilionoideae</taxon>
        <taxon>50 kb inversion clade</taxon>
        <taxon>NPAAA clade</taxon>
        <taxon>indigoferoid/millettioid clade</taxon>
        <taxon>Phaseoleae</taxon>
        <taxon>Vigna</taxon>
    </lineage>
</organism>
<name>A0AAQ3NZK8_VIGMU</name>
<protein>
    <submittedName>
        <fullName evidence="1">Uncharacterized protein</fullName>
    </submittedName>
</protein>
<accession>A0AAQ3NZK8</accession>
<dbReference type="EMBL" id="CP144698">
    <property type="protein sequence ID" value="WVZ17213.1"/>
    <property type="molecule type" value="Genomic_DNA"/>
</dbReference>